<dbReference type="Proteomes" id="UP000786989">
    <property type="component" value="Unassembled WGS sequence"/>
</dbReference>
<dbReference type="GO" id="GO:0016903">
    <property type="term" value="F:oxidoreductase activity, acting on the aldehyde or oxo group of donors"/>
    <property type="evidence" value="ECO:0007669"/>
    <property type="project" value="InterPro"/>
</dbReference>
<dbReference type="Gene3D" id="3.40.920.10">
    <property type="entry name" value="Pyruvate-ferredoxin oxidoreductase, PFOR, domain III"/>
    <property type="match status" value="1"/>
</dbReference>
<evidence type="ECO:0000256" key="1">
    <source>
        <dbReference type="ARBA" id="ARBA00023002"/>
    </source>
</evidence>
<protein>
    <submittedName>
        <fullName evidence="3">Indolepyruvate oxidoreductase subunit beta</fullName>
    </submittedName>
</protein>
<reference evidence="3" key="1">
    <citation type="journal article" date="2021" name="PeerJ">
        <title>Extensive microbial diversity within the chicken gut microbiome revealed by metagenomics and culture.</title>
        <authorList>
            <person name="Gilroy R."/>
            <person name="Ravi A."/>
            <person name="Getino M."/>
            <person name="Pursley I."/>
            <person name="Horton D.L."/>
            <person name="Alikhan N.F."/>
            <person name="Baker D."/>
            <person name="Gharbi K."/>
            <person name="Hall N."/>
            <person name="Watson M."/>
            <person name="Adriaenssens E.M."/>
            <person name="Foster-Nyarko E."/>
            <person name="Jarju S."/>
            <person name="Secka A."/>
            <person name="Antonio M."/>
            <person name="Oren A."/>
            <person name="Chaudhuri R.R."/>
            <person name="La Ragione R."/>
            <person name="Hildebrand F."/>
            <person name="Pallen M.J."/>
        </authorList>
    </citation>
    <scope>NUCLEOTIDE SEQUENCE</scope>
    <source>
        <strain evidence="3">ChiGjej6B6-11269</strain>
    </source>
</reference>
<dbReference type="PANTHER" id="PTHR43854">
    <property type="entry name" value="INDOLEPYRUVATE OXIDOREDUCTASE SUBUNIT IORB"/>
    <property type="match status" value="1"/>
</dbReference>
<dbReference type="EMBL" id="DYWI01000209">
    <property type="protein sequence ID" value="HJF66638.1"/>
    <property type="molecule type" value="Genomic_DNA"/>
</dbReference>
<keyword evidence="1" id="KW-0560">Oxidoreductase</keyword>
<accession>A0A9D2UYZ6</accession>
<dbReference type="InterPro" id="IPR002869">
    <property type="entry name" value="Pyrv_flavodox_OxRed_cen"/>
</dbReference>
<organism evidence="3 4">
    <name type="scientific">Slackia equolifaciens</name>
    <dbReference type="NCBI Taxonomy" id="498718"/>
    <lineage>
        <taxon>Bacteria</taxon>
        <taxon>Bacillati</taxon>
        <taxon>Actinomycetota</taxon>
        <taxon>Coriobacteriia</taxon>
        <taxon>Eggerthellales</taxon>
        <taxon>Eggerthellaceae</taxon>
        <taxon>Slackia</taxon>
    </lineage>
</organism>
<dbReference type="InterPro" id="IPR052198">
    <property type="entry name" value="IorB_Oxidoreductase"/>
</dbReference>
<evidence type="ECO:0000259" key="2">
    <source>
        <dbReference type="Pfam" id="PF01558"/>
    </source>
</evidence>
<dbReference type="Pfam" id="PF01558">
    <property type="entry name" value="POR"/>
    <property type="match status" value="1"/>
</dbReference>
<evidence type="ECO:0000313" key="3">
    <source>
        <dbReference type="EMBL" id="HJF66638.1"/>
    </source>
</evidence>
<name>A0A9D2UYZ6_9ACTN</name>
<feature type="domain" description="Pyruvate/ketoisovalerate oxidoreductase catalytic" evidence="2">
    <location>
        <begin position="10"/>
        <end position="209"/>
    </location>
</feature>
<evidence type="ECO:0000313" key="4">
    <source>
        <dbReference type="Proteomes" id="UP000786989"/>
    </source>
</evidence>
<comment type="caution">
    <text evidence="3">The sequence shown here is derived from an EMBL/GenBank/DDBJ whole genome shotgun (WGS) entry which is preliminary data.</text>
</comment>
<gene>
    <name evidence="3" type="ORF">K8U77_11090</name>
</gene>
<dbReference type="InterPro" id="IPR019752">
    <property type="entry name" value="Pyrv/ketoisovalerate_OxRed_cat"/>
</dbReference>
<dbReference type="AlphaFoldDB" id="A0A9D2UYZ6"/>
<dbReference type="PANTHER" id="PTHR43854:SF1">
    <property type="entry name" value="INDOLEPYRUVATE OXIDOREDUCTASE SUBUNIT IORB"/>
    <property type="match status" value="1"/>
</dbReference>
<reference evidence="3" key="2">
    <citation type="submission" date="2021-09" db="EMBL/GenBank/DDBJ databases">
        <authorList>
            <person name="Gilroy R."/>
        </authorList>
    </citation>
    <scope>NUCLEOTIDE SEQUENCE</scope>
    <source>
        <strain evidence="3">ChiGjej6B6-11269</strain>
    </source>
</reference>
<proteinExistence type="predicted"/>
<dbReference type="SUPFAM" id="SSF53323">
    <property type="entry name" value="Pyruvate-ferredoxin oxidoreductase, PFOR, domain III"/>
    <property type="match status" value="1"/>
</dbReference>
<sequence>MKNIVLTGIGGQGTVLAAKILAQAAQARGWHVRTAETIGMAQRGGSVVSHVRMGDAGEQVASPLVPNGQADMLIAFEPGEGVRMARILKPGGVMVTASRVVQPVTASLSKEPYEAAAMIEALCAKAACVKGVAGSAPKPGSQQSISMLYVVNETPVLEHIGNAKALNIVLLTVAVHAGVLDLTVQEFKDAVSACVKPRFKDMNLAAIDAVEELLA</sequence>